<evidence type="ECO:0000256" key="2">
    <source>
        <dbReference type="SAM" id="Phobius"/>
    </source>
</evidence>
<dbReference type="AlphaFoldDB" id="A0A9Q0J2P6"/>
<keyword evidence="4" id="KW-1185">Reference proteome</keyword>
<evidence type="ECO:0000313" key="4">
    <source>
        <dbReference type="Proteomes" id="UP001141552"/>
    </source>
</evidence>
<gene>
    <name evidence="3" type="ORF">Tsubulata_023042</name>
</gene>
<accession>A0A9Q0J2P6</accession>
<sequence>MSTTGPGPMSSTGPRPMSSAGPRPMSSIGPRPMSSTGLGPMLFIGLGCLGSLVFHWTKPDIQCRLGALDGDWYLSKSDVLCWSSLDLNFEW</sequence>
<keyword evidence="2" id="KW-0812">Transmembrane</keyword>
<name>A0A9Q0J2P6_9ROSI</name>
<keyword evidence="2" id="KW-0472">Membrane</keyword>
<evidence type="ECO:0000256" key="1">
    <source>
        <dbReference type="SAM" id="MobiDB-lite"/>
    </source>
</evidence>
<feature type="transmembrane region" description="Helical" evidence="2">
    <location>
        <begin position="37"/>
        <end position="56"/>
    </location>
</feature>
<keyword evidence="2" id="KW-1133">Transmembrane helix</keyword>
<dbReference type="Proteomes" id="UP001141552">
    <property type="component" value="Unassembled WGS sequence"/>
</dbReference>
<evidence type="ECO:0000313" key="3">
    <source>
        <dbReference type="EMBL" id="KAJ4826168.1"/>
    </source>
</evidence>
<feature type="compositionally biased region" description="Polar residues" evidence="1">
    <location>
        <begin position="1"/>
        <end position="13"/>
    </location>
</feature>
<reference evidence="3" key="2">
    <citation type="journal article" date="2023" name="Plants (Basel)">
        <title>Annotation of the Turnera subulata (Passifloraceae) Draft Genome Reveals the S-Locus Evolved after the Divergence of Turneroideae from Passifloroideae in a Stepwise Manner.</title>
        <authorList>
            <person name="Henning P.M."/>
            <person name="Roalson E.H."/>
            <person name="Mir W."/>
            <person name="McCubbin A.G."/>
            <person name="Shore J.S."/>
        </authorList>
    </citation>
    <scope>NUCLEOTIDE SEQUENCE</scope>
    <source>
        <strain evidence="3">F60SS</strain>
    </source>
</reference>
<comment type="caution">
    <text evidence="3">The sequence shown here is derived from an EMBL/GenBank/DDBJ whole genome shotgun (WGS) entry which is preliminary data.</text>
</comment>
<protein>
    <submittedName>
        <fullName evidence="3">Uncharacterized protein</fullName>
    </submittedName>
</protein>
<dbReference type="EMBL" id="JAKUCV010006728">
    <property type="protein sequence ID" value="KAJ4826168.1"/>
    <property type="molecule type" value="Genomic_DNA"/>
</dbReference>
<organism evidence="3 4">
    <name type="scientific">Turnera subulata</name>
    <dbReference type="NCBI Taxonomy" id="218843"/>
    <lineage>
        <taxon>Eukaryota</taxon>
        <taxon>Viridiplantae</taxon>
        <taxon>Streptophyta</taxon>
        <taxon>Embryophyta</taxon>
        <taxon>Tracheophyta</taxon>
        <taxon>Spermatophyta</taxon>
        <taxon>Magnoliopsida</taxon>
        <taxon>eudicotyledons</taxon>
        <taxon>Gunneridae</taxon>
        <taxon>Pentapetalae</taxon>
        <taxon>rosids</taxon>
        <taxon>fabids</taxon>
        <taxon>Malpighiales</taxon>
        <taxon>Passifloraceae</taxon>
        <taxon>Turnera</taxon>
    </lineage>
</organism>
<proteinExistence type="predicted"/>
<reference evidence="3" key="1">
    <citation type="submission" date="2022-02" db="EMBL/GenBank/DDBJ databases">
        <authorList>
            <person name="Henning P.M."/>
            <person name="McCubbin A.G."/>
            <person name="Shore J.S."/>
        </authorList>
    </citation>
    <scope>NUCLEOTIDE SEQUENCE</scope>
    <source>
        <strain evidence="3">F60SS</strain>
        <tissue evidence="3">Leaves</tissue>
    </source>
</reference>
<feature type="region of interest" description="Disordered" evidence="1">
    <location>
        <begin position="1"/>
        <end position="33"/>
    </location>
</feature>